<organism evidence="2 3">
    <name type="scientific">Phormidium yuhuli AB48</name>
    <dbReference type="NCBI Taxonomy" id="2940671"/>
    <lineage>
        <taxon>Bacteria</taxon>
        <taxon>Bacillati</taxon>
        <taxon>Cyanobacteriota</taxon>
        <taxon>Cyanophyceae</taxon>
        <taxon>Oscillatoriophycideae</taxon>
        <taxon>Oscillatoriales</taxon>
        <taxon>Oscillatoriaceae</taxon>
        <taxon>Phormidium</taxon>
        <taxon>Phormidium yuhuli</taxon>
    </lineage>
</organism>
<feature type="transmembrane region" description="Helical" evidence="1">
    <location>
        <begin position="61"/>
        <end position="81"/>
    </location>
</feature>
<keyword evidence="3" id="KW-1185">Reference proteome</keyword>
<keyword evidence="1" id="KW-0472">Membrane</keyword>
<evidence type="ECO:0000313" key="3">
    <source>
        <dbReference type="Proteomes" id="UP001056708"/>
    </source>
</evidence>
<feature type="transmembrane region" description="Helical" evidence="1">
    <location>
        <begin position="37"/>
        <end position="55"/>
    </location>
</feature>
<evidence type="ECO:0000313" key="2">
    <source>
        <dbReference type="EMBL" id="USR89345.1"/>
    </source>
</evidence>
<dbReference type="EMBL" id="CP098611">
    <property type="protein sequence ID" value="USR89345.1"/>
    <property type="molecule type" value="Genomic_DNA"/>
</dbReference>
<name>A0ABY5AK31_9CYAN</name>
<keyword evidence="1" id="KW-1133">Transmembrane helix</keyword>
<sequence length="224" mass="26299">MLIPITRERFETLIPLTATASQYAYYWGNWQNVIKQVLFSLMGILLVWLLSFILHSQGLSLFLGIVVGLYWLWSPVAKASFRNANYRRYPYSGFWQGEILDVYVTEEVIGTEETANAKGELVLVENRERRLNLELGDERGFFAQVQVPLRRQHQFISPGQTVHLLVMSEDRDLRRIAKLSDLYIPNRQIWVSDYPWLQREAFKDVSQQLGRGNRRRTPPPSRRR</sequence>
<proteinExistence type="predicted"/>
<dbReference type="Proteomes" id="UP001056708">
    <property type="component" value="Chromosome"/>
</dbReference>
<reference evidence="2" key="1">
    <citation type="submission" date="2022-06" db="EMBL/GenBank/DDBJ databases">
        <title>Genome sequence of Phormidium yuhuli AB48 isolated from an industrial photobioreactor environment.</title>
        <authorList>
            <person name="Qiu Y."/>
            <person name="Noonan A.J.C."/>
            <person name="Dofher K."/>
            <person name="Koch M."/>
            <person name="Kieft B."/>
            <person name="Lin X."/>
            <person name="Ziels R.M."/>
            <person name="Hallam S.J."/>
        </authorList>
    </citation>
    <scope>NUCLEOTIDE SEQUENCE</scope>
    <source>
        <strain evidence="2">AB48</strain>
    </source>
</reference>
<gene>
    <name evidence="2" type="ORF">NEA10_10610</name>
</gene>
<dbReference type="RefSeq" id="WP_252659633.1">
    <property type="nucleotide sequence ID" value="NZ_CP098611.1"/>
</dbReference>
<accession>A0ABY5AK31</accession>
<keyword evidence="1" id="KW-0812">Transmembrane</keyword>
<protein>
    <submittedName>
        <fullName evidence="2">Phosphate ABC transporter permease</fullName>
    </submittedName>
</protein>
<evidence type="ECO:0000256" key="1">
    <source>
        <dbReference type="SAM" id="Phobius"/>
    </source>
</evidence>